<dbReference type="PANTHER" id="PTHR36837:SF2">
    <property type="entry name" value="POLY(3-HYDROXYALKANOATE) POLYMERASE SUBUNIT PHAC"/>
    <property type="match status" value="1"/>
</dbReference>
<feature type="region of interest" description="Disordered" evidence="1">
    <location>
        <begin position="1"/>
        <end position="20"/>
    </location>
</feature>
<dbReference type="RefSeq" id="WP_264880923.1">
    <property type="nucleotide sequence ID" value="NZ_JAPDOB010000001.1"/>
</dbReference>
<sequence length="340" mass="35913">MTDLAPPVDAPQHEPGPRPLPLFLDLVRRTGERDPALAAQALEGLRLYQLAPRDQPRPARPIMHQVADSSLRDCGGSGRPIVLIPSLINPPTILDLDPACSLANALASHGHVLLVDWGPSAHRPLSLVGHVRERLLPLLAGLDQPATLVGYCLGGTMALLAAREIAVRAVATLASPWDFGAYPPSARAALERLWRGAAPTAAVFGALPPEVLQAAFWSLDPDRVVAKFAHFASLDPFSAGARRFVALEDWANTGDPLPLLAAAELIDELFSSNRTGRSDSSSLTDVPTLHFTAANDRIVPAGTAAPGPCVAVPAGHVGMVVGRAAPAHLHDPLKHWLGQL</sequence>
<evidence type="ECO:0000256" key="1">
    <source>
        <dbReference type="SAM" id="MobiDB-lite"/>
    </source>
</evidence>
<dbReference type="GO" id="GO:0016787">
    <property type="term" value="F:hydrolase activity"/>
    <property type="evidence" value="ECO:0007669"/>
    <property type="project" value="UniProtKB-KW"/>
</dbReference>
<dbReference type="SUPFAM" id="SSF53474">
    <property type="entry name" value="alpha/beta-Hydrolases"/>
    <property type="match status" value="1"/>
</dbReference>
<dbReference type="Gene3D" id="3.40.50.1820">
    <property type="entry name" value="alpha/beta hydrolase"/>
    <property type="match status" value="1"/>
</dbReference>
<accession>A0ABT3JDS9</accession>
<keyword evidence="2" id="KW-0378">Hydrolase</keyword>
<gene>
    <name evidence="2" type="ORF">OMW55_03735</name>
</gene>
<evidence type="ECO:0000313" key="2">
    <source>
        <dbReference type="EMBL" id="MCW3796915.1"/>
    </source>
</evidence>
<dbReference type="InterPro" id="IPR029058">
    <property type="entry name" value="AB_hydrolase_fold"/>
</dbReference>
<comment type="caution">
    <text evidence="2">The sequence shown here is derived from an EMBL/GenBank/DDBJ whole genome shotgun (WGS) entry which is preliminary data.</text>
</comment>
<dbReference type="Proteomes" id="UP001526246">
    <property type="component" value="Unassembled WGS sequence"/>
</dbReference>
<protein>
    <submittedName>
        <fullName evidence="2">Alpha/beta hydrolase</fullName>
    </submittedName>
</protein>
<dbReference type="PANTHER" id="PTHR36837">
    <property type="entry name" value="POLY(3-HYDROXYALKANOATE) POLYMERASE SUBUNIT PHAC"/>
    <property type="match status" value="1"/>
</dbReference>
<organism evidence="2 3">
    <name type="scientific">Sphingomonas arvum</name>
    <dbReference type="NCBI Taxonomy" id="2992113"/>
    <lineage>
        <taxon>Bacteria</taxon>
        <taxon>Pseudomonadati</taxon>
        <taxon>Pseudomonadota</taxon>
        <taxon>Alphaproteobacteria</taxon>
        <taxon>Sphingomonadales</taxon>
        <taxon>Sphingomonadaceae</taxon>
        <taxon>Sphingomonas</taxon>
    </lineage>
</organism>
<dbReference type="EMBL" id="JAPDOB010000001">
    <property type="protein sequence ID" value="MCW3796915.1"/>
    <property type="molecule type" value="Genomic_DNA"/>
</dbReference>
<evidence type="ECO:0000313" key="3">
    <source>
        <dbReference type="Proteomes" id="UP001526246"/>
    </source>
</evidence>
<reference evidence="2 3" key="1">
    <citation type="submission" date="2022-10" db="EMBL/GenBank/DDBJ databases">
        <title>Sphingomonas sp.</title>
        <authorList>
            <person name="Jin C."/>
        </authorList>
    </citation>
    <scope>NUCLEOTIDE SEQUENCE [LARGE SCALE GENOMIC DNA]</scope>
    <source>
        <strain evidence="2 3">BN140010</strain>
    </source>
</reference>
<keyword evidence="3" id="KW-1185">Reference proteome</keyword>
<name>A0ABT3JDS9_9SPHN</name>
<proteinExistence type="predicted"/>
<dbReference type="InterPro" id="IPR051321">
    <property type="entry name" value="PHA/PHB_synthase"/>
</dbReference>